<evidence type="ECO:0000313" key="1">
    <source>
        <dbReference type="EMBL" id="CAK9023002.1"/>
    </source>
</evidence>
<keyword evidence="3" id="KW-1185">Reference proteome</keyword>
<dbReference type="InterPro" id="IPR007269">
    <property type="entry name" value="ICMT_MeTrfase"/>
</dbReference>
<accession>A0ABP0K8D2</accession>
<dbReference type="EMBL" id="CAXAMN010007814">
    <property type="protein sequence ID" value="CAK9023002.1"/>
    <property type="molecule type" value="Genomic_DNA"/>
</dbReference>
<dbReference type="PANTHER" id="PTHR12714:SF11">
    <property type="entry name" value="PROTEIN C-TERMINAL S-ISOPRENYLCYSTEINE CARBOXYL O-METHYLTRANSFERASE"/>
    <property type="match status" value="1"/>
</dbReference>
<reference evidence="2 3" key="1">
    <citation type="submission" date="2024-02" db="EMBL/GenBank/DDBJ databases">
        <authorList>
            <person name="Chen Y."/>
            <person name="Shah S."/>
            <person name="Dougan E. K."/>
            <person name="Thang M."/>
            <person name="Chan C."/>
        </authorList>
    </citation>
    <scope>NUCLEOTIDE SEQUENCE [LARGE SCALE GENOMIC DNA]</scope>
</reference>
<evidence type="ECO:0000313" key="2">
    <source>
        <dbReference type="EMBL" id="CAK9023035.1"/>
    </source>
</evidence>
<protein>
    <submittedName>
        <fullName evidence="2">Uncharacterized protein</fullName>
    </submittedName>
</protein>
<organism evidence="2 3">
    <name type="scientific">Durusdinium trenchii</name>
    <dbReference type="NCBI Taxonomy" id="1381693"/>
    <lineage>
        <taxon>Eukaryota</taxon>
        <taxon>Sar</taxon>
        <taxon>Alveolata</taxon>
        <taxon>Dinophyceae</taxon>
        <taxon>Suessiales</taxon>
        <taxon>Symbiodiniaceae</taxon>
        <taxon>Durusdinium</taxon>
    </lineage>
</organism>
<dbReference type="Gene3D" id="1.20.120.1630">
    <property type="match status" value="1"/>
</dbReference>
<dbReference type="PANTHER" id="PTHR12714">
    <property type="entry name" value="PROTEIN-S ISOPRENYLCYSTEINE O-METHYLTRANSFERASE"/>
    <property type="match status" value="1"/>
</dbReference>
<dbReference type="EMBL" id="CAXAMN010007825">
    <property type="protein sequence ID" value="CAK9023035.1"/>
    <property type="molecule type" value="Genomic_DNA"/>
</dbReference>
<sequence length="285" mass="31971">MISSPATVSVRWPLSPVGPSRNARLLFDARRSHFPAPRLSHLRGRRPGIGLGADGTDSTDREGRWRRLSLGERLLQPIQLCLAIWLLLLLPAGLASSHLCGGWALGLMPFEYLAFFLVGTVPRAWRFGTYARPAKGKPGTRRQDFVLFLLAIFMAHNIAAATFVWHRKVLCSWWQLPRFAAIVLNGSAAWHLGRNYDRVAVSSQLVTTGPYRLVRHPIYTSYLLLFISGLLDLQSLVGCGLLIAAAASFYSRRIAAEEELLEDVFKEKWRSFAASTPWKLVPFIY</sequence>
<proteinExistence type="predicted"/>
<dbReference type="Pfam" id="PF04140">
    <property type="entry name" value="ICMT"/>
    <property type="match status" value="1"/>
</dbReference>
<gene>
    <name evidence="1" type="ORF">CCMP2556_LOCUS15069</name>
    <name evidence="2" type="ORF">CCMP2556_LOCUS15083</name>
</gene>
<comment type="caution">
    <text evidence="2">The sequence shown here is derived from an EMBL/GenBank/DDBJ whole genome shotgun (WGS) entry which is preliminary data.</text>
</comment>
<name>A0ABP0K8D2_9DINO</name>
<evidence type="ECO:0000313" key="3">
    <source>
        <dbReference type="Proteomes" id="UP001642484"/>
    </source>
</evidence>
<dbReference type="Proteomes" id="UP001642484">
    <property type="component" value="Unassembled WGS sequence"/>
</dbReference>